<reference evidence="1 2" key="1">
    <citation type="submission" date="2014-04" db="EMBL/GenBank/DDBJ databases">
        <authorList>
            <consortium name="DOE Joint Genome Institute"/>
            <person name="Kuo A."/>
            <person name="Kohler A."/>
            <person name="Jargeat P."/>
            <person name="Nagy L.G."/>
            <person name="Floudas D."/>
            <person name="Copeland A."/>
            <person name="Barry K.W."/>
            <person name="Cichocki N."/>
            <person name="Veneault-Fourrey C."/>
            <person name="LaButti K."/>
            <person name="Lindquist E.A."/>
            <person name="Lipzen A."/>
            <person name="Lundell T."/>
            <person name="Morin E."/>
            <person name="Murat C."/>
            <person name="Sun H."/>
            <person name="Tunlid A."/>
            <person name="Henrissat B."/>
            <person name="Grigoriev I.V."/>
            <person name="Hibbett D.S."/>
            <person name="Martin F."/>
            <person name="Nordberg H.P."/>
            <person name="Cantor M.N."/>
            <person name="Hua S.X."/>
        </authorList>
    </citation>
    <scope>NUCLEOTIDE SEQUENCE [LARGE SCALE GENOMIC DNA]</scope>
    <source>
        <strain evidence="1 2">Ve08.2h10</strain>
    </source>
</reference>
<keyword evidence="2" id="KW-1185">Reference proteome</keyword>
<dbReference type="AlphaFoldDB" id="A0A0D0CYU7"/>
<sequence>MKDEEQAGLKPLPTKPPDFVLVTCFTAECTEALDLDPAKWLWPEELKLI</sequence>
<dbReference type="EMBL" id="KN830596">
    <property type="protein sequence ID" value="KIK72649.1"/>
    <property type="molecule type" value="Genomic_DNA"/>
</dbReference>
<dbReference type="OrthoDB" id="2665876at2759"/>
<protein>
    <submittedName>
        <fullName evidence="1">Uncharacterized protein</fullName>
    </submittedName>
</protein>
<name>A0A0D0CYU7_9AGAM</name>
<dbReference type="InParanoid" id="A0A0D0CYU7"/>
<dbReference type="HOGENOM" id="CLU_211831_0_0_1"/>
<proteinExistence type="predicted"/>
<gene>
    <name evidence="1" type="ORF">PAXRUDRAFT_21747</name>
</gene>
<evidence type="ECO:0000313" key="2">
    <source>
        <dbReference type="Proteomes" id="UP000054538"/>
    </source>
</evidence>
<evidence type="ECO:0000313" key="1">
    <source>
        <dbReference type="EMBL" id="KIK72649.1"/>
    </source>
</evidence>
<dbReference type="Proteomes" id="UP000054538">
    <property type="component" value="Unassembled WGS sequence"/>
</dbReference>
<accession>A0A0D0CYU7</accession>
<organism evidence="1 2">
    <name type="scientific">Paxillus rubicundulus Ve08.2h10</name>
    <dbReference type="NCBI Taxonomy" id="930991"/>
    <lineage>
        <taxon>Eukaryota</taxon>
        <taxon>Fungi</taxon>
        <taxon>Dikarya</taxon>
        <taxon>Basidiomycota</taxon>
        <taxon>Agaricomycotina</taxon>
        <taxon>Agaricomycetes</taxon>
        <taxon>Agaricomycetidae</taxon>
        <taxon>Boletales</taxon>
        <taxon>Paxilineae</taxon>
        <taxon>Paxillaceae</taxon>
        <taxon>Paxillus</taxon>
    </lineage>
</organism>
<reference evidence="2" key="2">
    <citation type="submission" date="2015-01" db="EMBL/GenBank/DDBJ databases">
        <title>Evolutionary Origins and Diversification of the Mycorrhizal Mutualists.</title>
        <authorList>
            <consortium name="DOE Joint Genome Institute"/>
            <consortium name="Mycorrhizal Genomics Consortium"/>
            <person name="Kohler A."/>
            <person name="Kuo A."/>
            <person name="Nagy L.G."/>
            <person name="Floudas D."/>
            <person name="Copeland A."/>
            <person name="Barry K.W."/>
            <person name="Cichocki N."/>
            <person name="Veneault-Fourrey C."/>
            <person name="LaButti K."/>
            <person name="Lindquist E.A."/>
            <person name="Lipzen A."/>
            <person name="Lundell T."/>
            <person name="Morin E."/>
            <person name="Murat C."/>
            <person name="Riley R."/>
            <person name="Ohm R."/>
            <person name="Sun H."/>
            <person name="Tunlid A."/>
            <person name="Henrissat B."/>
            <person name="Grigoriev I.V."/>
            <person name="Hibbett D.S."/>
            <person name="Martin F."/>
        </authorList>
    </citation>
    <scope>NUCLEOTIDE SEQUENCE [LARGE SCALE GENOMIC DNA]</scope>
    <source>
        <strain evidence="2">Ve08.2h10</strain>
    </source>
</reference>